<protein>
    <submittedName>
        <fullName evidence="7">BED-type domain-containing protein</fullName>
    </submittedName>
</protein>
<dbReference type="AlphaFoldDB" id="A0A915EAF3"/>
<dbReference type="InterPro" id="IPR013087">
    <property type="entry name" value="Znf_C2H2_type"/>
</dbReference>
<keyword evidence="3" id="KW-0862">Zinc</keyword>
<dbReference type="GO" id="GO:0003677">
    <property type="term" value="F:DNA binding"/>
    <property type="evidence" value="ECO:0007669"/>
    <property type="project" value="InterPro"/>
</dbReference>
<dbReference type="WBParaSite" id="jg4063">
    <property type="protein sequence ID" value="jg4063"/>
    <property type="gene ID" value="jg4063"/>
</dbReference>
<organism evidence="6 7">
    <name type="scientific">Ditylenchus dipsaci</name>
    <dbReference type="NCBI Taxonomy" id="166011"/>
    <lineage>
        <taxon>Eukaryota</taxon>
        <taxon>Metazoa</taxon>
        <taxon>Ecdysozoa</taxon>
        <taxon>Nematoda</taxon>
        <taxon>Chromadorea</taxon>
        <taxon>Rhabditida</taxon>
        <taxon>Tylenchina</taxon>
        <taxon>Tylenchomorpha</taxon>
        <taxon>Sphaerularioidea</taxon>
        <taxon>Anguinidae</taxon>
        <taxon>Anguininae</taxon>
        <taxon>Ditylenchus</taxon>
    </lineage>
</organism>
<evidence type="ECO:0000256" key="3">
    <source>
        <dbReference type="ARBA" id="ARBA00022833"/>
    </source>
</evidence>
<evidence type="ECO:0000313" key="6">
    <source>
        <dbReference type="Proteomes" id="UP000887574"/>
    </source>
</evidence>
<evidence type="ECO:0000313" key="7">
    <source>
        <dbReference type="WBParaSite" id="jg4063"/>
    </source>
</evidence>
<feature type="domain" description="BED-type" evidence="5">
    <location>
        <begin position="1"/>
        <end position="59"/>
    </location>
</feature>
<dbReference type="Proteomes" id="UP000887574">
    <property type="component" value="Unplaced"/>
</dbReference>
<name>A0A915EAF3_9BILA</name>
<dbReference type="GO" id="GO:0008270">
    <property type="term" value="F:zinc ion binding"/>
    <property type="evidence" value="ECO:0007669"/>
    <property type="project" value="UniProtKB-KW"/>
</dbReference>
<reference evidence="7" key="1">
    <citation type="submission" date="2022-11" db="UniProtKB">
        <authorList>
            <consortium name="WormBaseParasite"/>
        </authorList>
    </citation>
    <scope>IDENTIFICATION</scope>
</reference>
<dbReference type="PROSITE" id="PS50808">
    <property type="entry name" value="ZF_BED"/>
    <property type="match status" value="1"/>
</dbReference>
<evidence type="ECO:0000259" key="5">
    <source>
        <dbReference type="PROSITE" id="PS50808"/>
    </source>
</evidence>
<keyword evidence="6" id="KW-1185">Reference proteome</keyword>
<sequence length="149" mass="17364">MSSIWKIVIEGDNTKFLFTSTLPTEANCNACQKQIKTLNKGVTHLKQHLAKHPNYKKQYEEMEKIEDEKKEAMKQSMKQFVIRGTTHKINLVVNHFLLKNVKIEPMLESCRKLDGHFSHSILAKDRLKEEQKTIGLKQHSILQVPRRLS</sequence>
<proteinExistence type="predicted"/>
<evidence type="ECO:0000256" key="4">
    <source>
        <dbReference type="PROSITE-ProRule" id="PRU00027"/>
    </source>
</evidence>
<dbReference type="PROSITE" id="PS00028">
    <property type="entry name" value="ZINC_FINGER_C2H2_1"/>
    <property type="match status" value="1"/>
</dbReference>
<dbReference type="InterPro" id="IPR003656">
    <property type="entry name" value="Znf_BED"/>
</dbReference>
<accession>A0A915EAF3</accession>
<evidence type="ECO:0000256" key="2">
    <source>
        <dbReference type="ARBA" id="ARBA00022771"/>
    </source>
</evidence>
<keyword evidence="2 4" id="KW-0863">Zinc-finger</keyword>
<evidence type="ECO:0000256" key="1">
    <source>
        <dbReference type="ARBA" id="ARBA00022723"/>
    </source>
</evidence>
<keyword evidence="1" id="KW-0479">Metal-binding</keyword>